<feature type="transmembrane region" description="Helical" evidence="2">
    <location>
        <begin position="95"/>
        <end position="115"/>
    </location>
</feature>
<feature type="transmembrane region" description="Helical" evidence="2">
    <location>
        <begin position="221"/>
        <end position="240"/>
    </location>
</feature>
<proteinExistence type="predicted"/>
<name>A0A7S3H6H6_9STRA</name>
<feature type="transmembrane region" description="Helical" evidence="2">
    <location>
        <begin position="12"/>
        <end position="30"/>
    </location>
</feature>
<protein>
    <submittedName>
        <fullName evidence="3">Uncharacterized protein</fullName>
    </submittedName>
</protein>
<feature type="transmembrane region" description="Helical" evidence="2">
    <location>
        <begin position="177"/>
        <end position="200"/>
    </location>
</feature>
<reference evidence="3" key="1">
    <citation type="submission" date="2021-01" db="EMBL/GenBank/DDBJ databases">
        <authorList>
            <person name="Corre E."/>
            <person name="Pelletier E."/>
            <person name="Niang G."/>
            <person name="Scheremetjew M."/>
            <person name="Finn R."/>
            <person name="Kale V."/>
            <person name="Holt S."/>
            <person name="Cochrane G."/>
            <person name="Meng A."/>
            <person name="Brown T."/>
            <person name="Cohen L."/>
        </authorList>
    </citation>
    <scope>NUCLEOTIDE SEQUENCE</scope>
    <source>
        <strain evidence="3">CCAP 955/1</strain>
    </source>
</reference>
<feature type="transmembrane region" description="Helical" evidence="2">
    <location>
        <begin position="51"/>
        <end position="75"/>
    </location>
</feature>
<dbReference type="PROSITE" id="PS51257">
    <property type="entry name" value="PROKAR_LIPOPROTEIN"/>
    <property type="match status" value="1"/>
</dbReference>
<organism evidence="3">
    <name type="scientific">Spumella elongata</name>
    <dbReference type="NCBI Taxonomy" id="89044"/>
    <lineage>
        <taxon>Eukaryota</taxon>
        <taxon>Sar</taxon>
        <taxon>Stramenopiles</taxon>
        <taxon>Ochrophyta</taxon>
        <taxon>Chrysophyceae</taxon>
        <taxon>Chromulinales</taxon>
        <taxon>Chromulinaceae</taxon>
        <taxon>Spumella</taxon>
    </lineage>
</organism>
<keyword evidence="2" id="KW-1133">Transmembrane helix</keyword>
<gene>
    <name evidence="3" type="ORF">SELO1098_LOCUS15096</name>
</gene>
<dbReference type="EMBL" id="HBIC01029888">
    <property type="protein sequence ID" value="CAE0286255.1"/>
    <property type="molecule type" value="Transcribed_RNA"/>
</dbReference>
<feature type="compositionally biased region" description="Polar residues" evidence="1">
    <location>
        <begin position="348"/>
        <end position="363"/>
    </location>
</feature>
<evidence type="ECO:0000313" key="3">
    <source>
        <dbReference type="EMBL" id="CAE0286255.1"/>
    </source>
</evidence>
<accession>A0A7S3H6H6</accession>
<keyword evidence="2" id="KW-0472">Membrane</keyword>
<sequence>MSIKEPGNFASAFISLFLYLSLSCTCAYFANKFWDRETRTMRGGRYAMPKFIFFVVLGVSALFDLPSFFGCLIYGGPSACVWDDGSYQFCWACHLVASCGYAFAIITPSILWSDIIQQKDGNFLNSSSPLDAVKIFFRIAFLLYCSVIAATIIGAIIYSKASDESSYSSSNDVGNLFGNLLTPITLFVITLGCVGSGKRLQDYVRSVHLGTVTQMKIIRKLNFTMMLIATTYGMRAMLVLSLYKHMPQPYIDVFQPTHYYPVWMILTQWLPYIVCSYSLVNSMRFKEEGKPSEKKLKGTLGAGGGSAGDLEGRNSPRKVGNNINNASSRSNMSFSIESGDTRSPFDHTLSNDSTASSVDNTNSTDNKTLDFLLTVASEKNKDMYLAQSPCDEESSIDHFFTQNALTTRESHPSMGVKEASFRFEPVIPPHL</sequence>
<feature type="compositionally biased region" description="Polar residues" evidence="1">
    <location>
        <begin position="321"/>
        <end position="338"/>
    </location>
</feature>
<feature type="transmembrane region" description="Helical" evidence="2">
    <location>
        <begin position="135"/>
        <end position="157"/>
    </location>
</feature>
<dbReference type="AlphaFoldDB" id="A0A7S3H6H6"/>
<evidence type="ECO:0000256" key="2">
    <source>
        <dbReference type="SAM" id="Phobius"/>
    </source>
</evidence>
<feature type="region of interest" description="Disordered" evidence="1">
    <location>
        <begin position="290"/>
        <end position="363"/>
    </location>
</feature>
<keyword evidence="2" id="KW-0812">Transmembrane</keyword>
<feature type="transmembrane region" description="Helical" evidence="2">
    <location>
        <begin position="260"/>
        <end position="280"/>
    </location>
</feature>
<evidence type="ECO:0000256" key="1">
    <source>
        <dbReference type="SAM" id="MobiDB-lite"/>
    </source>
</evidence>